<dbReference type="InterPro" id="IPR036086">
    <property type="entry name" value="ParB/Sulfiredoxin_sf"/>
</dbReference>
<dbReference type="NCBIfam" id="TIGR00180">
    <property type="entry name" value="parB_part"/>
    <property type="match status" value="1"/>
</dbReference>
<evidence type="ECO:0000256" key="1">
    <source>
        <dbReference type="ARBA" id="ARBA00006295"/>
    </source>
</evidence>
<dbReference type="GO" id="GO:0007059">
    <property type="term" value="P:chromosome segregation"/>
    <property type="evidence" value="ECO:0007669"/>
    <property type="project" value="UniProtKB-KW"/>
</dbReference>
<dbReference type="SUPFAM" id="SSF110849">
    <property type="entry name" value="ParB/Sulfiredoxin"/>
    <property type="match status" value="1"/>
</dbReference>
<dbReference type="PANTHER" id="PTHR33375">
    <property type="entry name" value="CHROMOSOME-PARTITIONING PROTEIN PARB-RELATED"/>
    <property type="match status" value="1"/>
</dbReference>
<evidence type="ECO:0000313" key="6">
    <source>
        <dbReference type="Proteomes" id="UP000620075"/>
    </source>
</evidence>
<dbReference type="GO" id="GO:0003677">
    <property type="term" value="F:DNA binding"/>
    <property type="evidence" value="ECO:0007669"/>
    <property type="project" value="UniProtKB-KW"/>
</dbReference>
<gene>
    <name evidence="5" type="ORF">JF888_05635</name>
</gene>
<dbReference type="Gene3D" id="1.10.10.2830">
    <property type="match status" value="1"/>
</dbReference>
<accession>A0A934N6L4</accession>
<comment type="caution">
    <text evidence="5">The sequence shown here is derived from an EMBL/GenBank/DDBJ whole genome shotgun (WGS) entry which is preliminary data.</text>
</comment>
<protein>
    <submittedName>
        <fullName evidence="5">ParB/RepB/Spo0J family partition protein</fullName>
    </submittedName>
</protein>
<dbReference type="FunFam" id="3.90.1530.30:FF:000001">
    <property type="entry name" value="Chromosome partitioning protein ParB"/>
    <property type="match status" value="1"/>
</dbReference>
<dbReference type="EMBL" id="JAEKNQ010000021">
    <property type="protein sequence ID" value="MBJ7602660.1"/>
    <property type="molecule type" value="Genomic_DNA"/>
</dbReference>
<dbReference type="CDD" id="cd16393">
    <property type="entry name" value="SPO0J_N"/>
    <property type="match status" value="1"/>
</dbReference>
<proteinExistence type="inferred from homology"/>
<evidence type="ECO:0000313" key="5">
    <source>
        <dbReference type="EMBL" id="MBJ7602660.1"/>
    </source>
</evidence>
<feature type="domain" description="ParB-like N-terminal" evidence="4">
    <location>
        <begin position="31"/>
        <end position="121"/>
    </location>
</feature>
<dbReference type="Proteomes" id="UP000620075">
    <property type="component" value="Unassembled WGS sequence"/>
</dbReference>
<evidence type="ECO:0000259" key="4">
    <source>
        <dbReference type="SMART" id="SM00470"/>
    </source>
</evidence>
<comment type="similarity">
    <text evidence="1">Belongs to the ParB family.</text>
</comment>
<dbReference type="InterPro" id="IPR004437">
    <property type="entry name" value="ParB/RepB/Spo0J"/>
</dbReference>
<dbReference type="PANTHER" id="PTHR33375:SF1">
    <property type="entry name" value="CHROMOSOME-PARTITIONING PROTEIN PARB-RELATED"/>
    <property type="match status" value="1"/>
</dbReference>
<dbReference type="Pfam" id="PF17762">
    <property type="entry name" value="HTH_ParB"/>
    <property type="match status" value="1"/>
</dbReference>
<evidence type="ECO:0000256" key="3">
    <source>
        <dbReference type="ARBA" id="ARBA00023125"/>
    </source>
</evidence>
<name>A0A934N6L4_9BACT</name>
<dbReference type="SUPFAM" id="SSF109709">
    <property type="entry name" value="KorB DNA-binding domain-like"/>
    <property type="match status" value="1"/>
</dbReference>
<dbReference type="RefSeq" id="WP_338177375.1">
    <property type="nucleotide sequence ID" value="NZ_JAEKNQ010000021.1"/>
</dbReference>
<dbReference type="Gene3D" id="3.90.1530.30">
    <property type="match status" value="1"/>
</dbReference>
<sequence>MTVTRRALGRGLEALIPTLPGGAGGEAGLPQLIELDQVRASPEQTRRHFDLPALTELAESIREHGLLQPVLVRQLPDGYQLIAGERRCRAARLAGLERVNAIVRRDCDGESSLLLGLIENLQRADLNPIEEARGIRRLIEHFGLTHEEAARRLGKNRVTVSQALRLLSAAPAVVSATAAGAITAGHGRALAGLPLEQQELGLRAVLAKRLSVRQAERWAQEHQLALRKSRLERRPMPVEPEVADALTRLRARWHDLVEVRGGLSGGEVVFTYRSQEGLEALVQALLS</sequence>
<evidence type="ECO:0000256" key="2">
    <source>
        <dbReference type="ARBA" id="ARBA00022829"/>
    </source>
</evidence>
<reference evidence="5 6" key="1">
    <citation type="submission" date="2020-10" db="EMBL/GenBank/DDBJ databases">
        <title>Ca. Dormibacterota MAGs.</title>
        <authorList>
            <person name="Montgomery K."/>
        </authorList>
    </citation>
    <scope>NUCLEOTIDE SEQUENCE [LARGE SCALE GENOMIC DNA]</scope>
    <source>
        <strain evidence="5">SC8811_S16_3</strain>
    </source>
</reference>
<dbReference type="GO" id="GO:0005694">
    <property type="term" value="C:chromosome"/>
    <property type="evidence" value="ECO:0007669"/>
    <property type="project" value="TreeGrafter"/>
</dbReference>
<keyword evidence="3" id="KW-0238">DNA-binding</keyword>
<dbReference type="Pfam" id="PF02195">
    <property type="entry name" value="ParB_N"/>
    <property type="match status" value="1"/>
</dbReference>
<dbReference type="InterPro" id="IPR041468">
    <property type="entry name" value="HTH_ParB/Spo0J"/>
</dbReference>
<dbReference type="AlphaFoldDB" id="A0A934N6L4"/>
<keyword evidence="2" id="KW-0159">Chromosome partition</keyword>
<dbReference type="InterPro" id="IPR050336">
    <property type="entry name" value="Chromosome_partition/occlusion"/>
</dbReference>
<dbReference type="SMART" id="SM00470">
    <property type="entry name" value="ParB"/>
    <property type="match status" value="1"/>
</dbReference>
<dbReference type="FunFam" id="1.10.10.2830:FF:000001">
    <property type="entry name" value="Chromosome partitioning protein ParB"/>
    <property type="match status" value="1"/>
</dbReference>
<dbReference type="InterPro" id="IPR003115">
    <property type="entry name" value="ParB_N"/>
</dbReference>
<organism evidence="5 6">
    <name type="scientific">Candidatus Dormiibacter inghamiae</name>
    <dbReference type="NCBI Taxonomy" id="3127013"/>
    <lineage>
        <taxon>Bacteria</taxon>
        <taxon>Bacillati</taxon>
        <taxon>Candidatus Dormiibacterota</taxon>
        <taxon>Candidatus Dormibacteria</taxon>
        <taxon>Candidatus Dormibacterales</taxon>
        <taxon>Candidatus Dormibacteraceae</taxon>
        <taxon>Candidatus Dormiibacter</taxon>
    </lineage>
</organism>